<evidence type="ECO:0000313" key="3">
    <source>
        <dbReference type="Proteomes" id="UP000572680"/>
    </source>
</evidence>
<accession>A0A7W3LYH2</accession>
<sequence length="218" mass="23267">MAAVSVVALGGTVTLFNDRDDPPQQGALPAAAVDHRLQSAPATELAGVSWRDFHGVQLPYSATDGPRTIDHDRVWGFTQTPLGALLAAVHLTVRSDPRWGQRVAEPTITQQFVGPDVAGLMASVNGYRPRAGSEAQRAYVVLEGFRWQGFTPDVASLDLVSAGPGDSDRTVRAATRVQLQWRNGDWRVVAPLAGTWTSAAAPVDSLDGYTRFPAGGRP</sequence>
<dbReference type="EMBL" id="JACJIA010000016">
    <property type="protein sequence ID" value="MBA8956535.1"/>
    <property type="molecule type" value="Genomic_DNA"/>
</dbReference>
<organism evidence="2 3">
    <name type="scientific">Actinomadura namibiensis</name>
    <dbReference type="NCBI Taxonomy" id="182080"/>
    <lineage>
        <taxon>Bacteria</taxon>
        <taxon>Bacillati</taxon>
        <taxon>Actinomycetota</taxon>
        <taxon>Actinomycetes</taxon>
        <taxon>Streptosporangiales</taxon>
        <taxon>Thermomonosporaceae</taxon>
        <taxon>Actinomadura</taxon>
    </lineage>
</organism>
<reference evidence="2 3" key="1">
    <citation type="submission" date="2020-08" db="EMBL/GenBank/DDBJ databases">
        <title>Genomic Encyclopedia of Type Strains, Phase IV (KMG-IV): sequencing the most valuable type-strain genomes for metagenomic binning, comparative biology and taxonomic classification.</title>
        <authorList>
            <person name="Goeker M."/>
        </authorList>
    </citation>
    <scope>NUCLEOTIDE SEQUENCE [LARGE SCALE GENOMIC DNA]</scope>
    <source>
        <strain evidence="2 3">DSM 44197</strain>
    </source>
</reference>
<dbReference type="Pfam" id="PF26526">
    <property type="entry name" value="DUF8175"/>
    <property type="match status" value="1"/>
</dbReference>
<feature type="domain" description="DUF8175" evidence="1">
    <location>
        <begin position="22"/>
        <end position="211"/>
    </location>
</feature>
<dbReference type="RefSeq" id="WP_182848437.1">
    <property type="nucleotide sequence ID" value="NZ_BAAALP010000050.1"/>
</dbReference>
<protein>
    <recommendedName>
        <fullName evidence="1">DUF8175 domain-containing protein</fullName>
    </recommendedName>
</protein>
<gene>
    <name evidence="2" type="ORF">HNR61_008218</name>
</gene>
<comment type="caution">
    <text evidence="2">The sequence shown here is derived from an EMBL/GenBank/DDBJ whole genome shotgun (WGS) entry which is preliminary data.</text>
</comment>
<dbReference type="AlphaFoldDB" id="A0A7W3LYH2"/>
<dbReference type="InterPro" id="IPR058488">
    <property type="entry name" value="DUF8175"/>
</dbReference>
<name>A0A7W3LYH2_ACTNM</name>
<keyword evidence="3" id="KW-1185">Reference proteome</keyword>
<dbReference type="Proteomes" id="UP000572680">
    <property type="component" value="Unassembled WGS sequence"/>
</dbReference>
<evidence type="ECO:0000259" key="1">
    <source>
        <dbReference type="Pfam" id="PF26526"/>
    </source>
</evidence>
<evidence type="ECO:0000313" key="2">
    <source>
        <dbReference type="EMBL" id="MBA8956535.1"/>
    </source>
</evidence>
<proteinExistence type="predicted"/>